<dbReference type="Proteomes" id="UP000198393">
    <property type="component" value="Unassembled WGS sequence"/>
</dbReference>
<gene>
    <name evidence="2" type="ORF">SAMN05421640_3043</name>
</gene>
<name>A0A239L9K1_EKHLU</name>
<evidence type="ECO:0000313" key="3">
    <source>
        <dbReference type="Proteomes" id="UP000198393"/>
    </source>
</evidence>
<evidence type="ECO:0000313" key="2">
    <source>
        <dbReference type="EMBL" id="SNT26588.1"/>
    </source>
</evidence>
<dbReference type="SUPFAM" id="SSF53474">
    <property type="entry name" value="alpha/beta-Hydrolases"/>
    <property type="match status" value="1"/>
</dbReference>
<keyword evidence="3" id="KW-1185">Reference proteome</keyword>
<dbReference type="PROSITE" id="PS51257">
    <property type="entry name" value="PROKAR_LIPOPROTEIN"/>
    <property type="match status" value="1"/>
</dbReference>
<dbReference type="Pfam" id="PF20434">
    <property type="entry name" value="BD-FAE"/>
    <property type="match status" value="1"/>
</dbReference>
<dbReference type="AlphaFoldDB" id="A0A239L9K1"/>
<dbReference type="InterPro" id="IPR029058">
    <property type="entry name" value="AB_hydrolase_fold"/>
</dbReference>
<protein>
    <submittedName>
        <fullName evidence="2">Acetyl esterase/lipase</fullName>
    </submittedName>
</protein>
<accession>A0A239L9K1</accession>
<dbReference type="InterPro" id="IPR049492">
    <property type="entry name" value="BD-FAE-like_dom"/>
</dbReference>
<sequence>MKKIIWMLVVVTLVSCDSDDDLVPSLMGERYIDSVFTDINIELNIQYGSNNSLSGNKKNLFLDIYTPNNDTLSERPTIVLAHGGAFIGGNKSDLETLCISYASMGYTVASVGYNLLDDRFISDSVRFSEGVVIALGDFKGAIRYLRDNAINGNNDYGINSELMFAGGISAGAILANHAGMLDSNDPAIPDYLQNHIDNNGGFEGDTNDLTVSSEVSGVLSFSGSLLRSHWIDENDPPIFMVHEELDPVVPCDYSASVLFPFPILAYGACALQNQIAEVGIKNEFVFYEGASEHVGYFTNDDEGSQKELIKTSATFLAEIIL</sequence>
<organism evidence="2 3">
    <name type="scientific">Ekhidna lutea</name>
    <dbReference type="NCBI Taxonomy" id="447679"/>
    <lineage>
        <taxon>Bacteria</taxon>
        <taxon>Pseudomonadati</taxon>
        <taxon>Bacteroidota</taxon>
        <taxon>Cytophagia</taxon>
        <taxon>Cytophagales</taxon>
        <taxon>Reichenbachiellaceae</taxon>
        <taxon>Ekhidna</taxon>
    </lineage>
</organism>
<feature type="domain" description="BD-FAE-like" evidence="1">
    <location>
        <begin position="62"/>
        <end position="196"/>
    </location>
</feature>
<dbReference type="EMBL" id="FZPD01000005">
    <property type="protein sequence ID" value="SNT26588.1"/>
    <property type="molecule type" value="Genomic_DNA"/>
</dbReference>
<evidence type="ECO:0000259" key="1">
    <source>
        <dbReference type="Pfam" id="PF20434"/>
    </source>
</evidence>
<proteinExistence type="predicted"/>
<reference evidence="2 3" key="1">
    <citation type="submission" date="2017-06" db="EMBL/GenBank/DDBJ databases">
        <authorList>
            <person name="Kim H.J."/>
            <person name="Triplett B.A."/>
        </authorList>
    </citation>
    <scope>NUCLEOTIDE SEQUENCE [LARGE SCALE GENOMIC DNA]</scope>
    <source>
        <strain evidence="2 3">DSM 19307</strain>
    </source>
</reference>
<dbReference type="Gene3D" id="3.40.50.1820">
    <property type="entry name" value="alpha/beta hydrolase"/>
    <property type="match status" value="1"/>
</dbReference>